<sequence length="42" mass="5154">MSKKNEMDYKKELEKLYYLAVNEKELCIAFEILRELREGEQK</sequence>
<comment type="caution">
    <text evidence="1">The sequence shown here is derived from an EMBL/GenBank/DDBJ whole genome shotgun (WGS) entry which is preliminary data.</text>
</comment>
<organism evidence="1">
    <name type="scientific">marine sediment metagenome</name>
    <dbReference type="NCBI Taxonomy" id="412755"/>
    <lineage>
        <taxon>unclassified sequences</taxon>
        <taxon>metagenomes</taxon>
        <taxon>ecological metagenomes</taxon>
    </lineage>
</organism>
<proteinExistence type="predicted"/>
<name>A0A0F9GCJ0_9ZZZZ</name>
<evidence type="ECO:0000313" key="1">
    <source>
        <dbReference type="EMBL" id="KKL60847.1"/>
    </source>
</evidence>
<dbReference type="EMBL" id="LAZR01029013">
    <property type="protein sequence ID" value="KKL60847.1"/>
    <property type="molecule type" value="Genomic_DNA"/>
</dbReference>
<accession>A0A0F9GCJ0</accession>
<protein>
    <submittedName>
        <fullName evidence="1">Uncharacterized protein</fullName>
    </submittedName>
</protein>
<reference evidence="1" key="1">
    <citation type="journal article" date="2015" name="Nature">
        <title>Complex archaea that bridge the gap between prokaryotes and eukaryotes.</title>
        <authorList>
            <person name="Spang A."/>
            <person name="Saw J.H."/>
            <person name="Jorgensen S.L."/>
            <person name="Zaremba-Niedzwiedzka K."/>
            <person name="Martijn J."/>
            <person name="Lind A.E."/>
            <person name="van Eijk R."/>
            <person name="Schleper C."/>
            <person name="Guy L."/>
            <person name="Ettema T.J."/>
        </authorList>
    </citation>
    <scope>NUCLEOTIDE SEQUENCE</scope>
</reference>
<dbReference type="AlphaFoldDB" id="A0A0F9GCJ0"/>
<gene>
    <name evidence="1" type="ORF">LCGC14_2201240</name>
</gene>